<sequence>MADLIYASFKEGLGKGHFNLAADTVRCALLTSAYVPSAGHAALADVAASETAGAGYVAGGQALSGVAWTLAGTSAALAAADPSWTEASITARYALIYVAKTVAGRTNPLVCLLDFGADRGVTGGTFSVRFDASGVLALE</sequence>
<dbReference type="HOGENOM" id="CLU_147959_0_0_7"/>
<dbReference type="OrthoDB" id="5455691at2"/>
<name>C4XHD5_SOLM1</name>
<dbReference type="STRING" id="573370.DMR_04120"/>
<evidence type="ECO:0000313" key="1">
    <source>
        <dbReference type="EMBL" id="BAH73903.1"/>
    </source>
</evidence>
<dbReference type="eggNOG" id="ENOG50346YY">
    <property type="taxonomic scope" value="Bacteria"/>
</dbReference>
<dbReference type="EMBL" id="AP010904">
    <property type="protein sequence ID" value="BAH73903.1"/>
    <property type="molecule type" value="Genomic_DNA"/>
</dbReference>
<organism evidence="1 2">
    <name type="scientific">Solidesulfovibrio magneticus (strain ATCC 700980 / DSM 13731 / RS-1)</name>
    <name type="common">Desulfovibrio magneticus</name>
    <dbReference type="NCBI Taxonomy" id="573370"/>
    <lineage>
        <taxon>Bacteria</taxon>
        <taxon>Pseudomonadati</taxon>
        <taxon>Thermodesulfobacteriota</taxon>
        <taxon>Desulfovibrionia</taxon>
        <taxon>Desulfovibrionales</taxon>
        <taxon>Desulfovibrionaceae</taxon>
        <taxon>Solidesulfovibrio</taxon>
    </lineage>
</organism>
<proteinExistence type="predicted"/>
<gene>
    <name evidence="1" type="ordered locus">DMR_04120</name>
</gene>
<protein>
    <submittedName>
        <fullName evidence="1">Uncharacterized protein</fullName>
    </submittedName>
</protein>
<dbReference type="RefSeq" id="WP_012749986.1">
    <property type="nucleotide sequence ID" value="NC_012796.1"/>
</dbReference>
<evidence type="ECO:0000313" key="2">
    <source>
        <dbReference type="Proteomes" id="UP000009071"/>
    </source>
</evidence>
<keyword evidence="2" id="KW-1185">Reference proteome</keyword>
<reference evidence="1 2" key="1">
    <citation type="journal article" date="2009" name="Genome Res.">
        <title>Whole genome sequence of Desulfovibrio magneticus strain RS-1 revealed common gene clusters in magnetotactic bacteria.</title>
        <authorList>
            <person name="Nakazawa H."/>
            <person name="Arakaki A."/>
            <person name="Narita-Yamada S."/>
            <person name="Yashiro I."/>
            <person name="Jinno K."/>
            <person name="Aoki N."/>
            <person name="Tsuruyama A."/>
            <person name="Okamura Y."/>
            <person name="Tanikawa S."/>
            <person name="Fujita N."/>
            <person name="Takeyama H."/>
            <person name="Matsunaga T."/>
        </authorList>
    </citation>
    <scope>NUCLEOTIDE SEQUENCE [LARGE SCALE GENOMIC DNA]</scope>
    <source>
        <strain evidence="2">ATCC 700980 / DSM 13731 / RS-1</strain>
    </source>
</reference>
<dbReference type="Proteomes" id="UP000009071">
    <property type="component" value="Chromosome"/>
</dbReference>
<accession>C4XHD5</accession>
<dbReference type="AlphaFoldDB" id="C4XHD5"/>
<dbReference type="KEGG" id="dma:DMR_04120"/>